<dbReference type="GO" id="GO:0000976">
    <property type="term" value="F:transcription cis-regulatory region binding"/>
    <property type="evidence" value="ECO:0007669"/>
    <property type="project" value="TreeGrafter"/>
</dbReference>
<evidence type="ECO:0000256" key="4">
    <source>
        <dbReference type="PROSITE-ProRule" id="PRU00335"/>
    </source>
</evidence>
<dbReference type="PANTHER" id="PTHR30055">
    <property type="entry name" value="HTH-TYPE TRANSCRIPTIONAL REGULATOR RUTR"/>
    <property type="match status" value="1"/>
</dbReference>
<dbReference type="Pfam" id="PF00440">
    <property type="entry name" value="TetR_N"/>
    <property type="match status" value="1"/>
</dbReference>
<name>A0AB39LXF7_9ACTN</name>
<dbReference type="InterPro" id="IPR009057">
    <property type="entry name" value="Homeodomain-like_sf"/>
</dbReference>
<dbReference type="SUPFAM" id="SSF48498">
    <property type="entry name" value="Tetracyclin repressor-like, C-terminal domain"/>
    <property type="match status" value="1"/>
</dbReference>
<evidence type="ECO:0000256" key="1">
    <source>
        <dbReference type="ARBA" id="ARBA00023015"/>
    </source>
</evidence>
<dbReference type="PANTHER" id="PTHR30055:SF234">
    <property type="entry name" value="HTH-TYPE TRANSCRIPTIONAL REGULATOR BETI"/>
    <property type="match status" value="1"/>
</dbReference>
<dbReference type="Gene3D" id="1.10.357.10">
    <property type="entry name" value="Tetracycline Repressor, domain 2"/>
    <property type="match status" value="1"/>
</dbReference>
<sequence>MVMQVRAARTRQALIVAAAEVFADEGYVKASLPSICKRAGVSSGALHFHFASKDALAAKVEGAAVDSAQELADRCRAAAATALESLVDTTSALMLAMASDPVVRAGFRLSGDPSRKGRAELFKWWNASVRELVQRARDAGELNQDVSPDDAAAVIVAATVGHETLAGWDEDWLSAGRAERLWAFVLPRLAVSPELIPGGEGEGFP</sequence>
<dbReference type="AlphaFoldDB" id="A0AB39LXF7"/>
<keyword evidence="6" id="KW-0614">Plasmid</keyword>
<feature type="DNA-binding region" description="H-T-H motif" evidence="4">
    <location>
        <begin position="31"/>
        <end position="50"/>
    </location>
</feature>
<proteinExistence type="predicted"/>
<dbReference type="RefSeq" id="WP_369162371.1">
    <property type="nucleotide sequence ID" value="NZ_CP163430.1"/>
</dbReference>
<dbReference type="PROSITE" id="PS01081">
    <property type="entry name" value="HTH_TETR_1"/>
    <property type="match status" value="1"/>
</dbReference>
<protein>
    <submittedName>
        <fullName evidence="6">ScbR family autoregulator-binding transcription factor</fullName>
    </submittedName>
</protein>
<accession>A0AB39LXF7</accession>
<dbReference type="GO" id="GO:0003700">
    <property type="term" value="F:DNA-binding transcription factor activity"/>
    <property type="evidence" value="ECO:0007669"/>
    <property type="project" value="TreeGrafter"/>
</dbReference>
<dbReference type="PRINTS" id="PR00455">
    <property type="entry name" value="HTHTETR"/>
</dbReference>
<dbReference type="InterPro" id="IPR047923">
    <property type="entry name" value="ArpA-like"/>
</dbReference>
<dbReference type="EMBL" id="CP163430">
    <property type="protein sequence ID" value="XDP98674.1"/>
    <property type="molecule type" value="Genomic_DNA"/>
</dbReference>
<keyword evidence="1" id="KW-0805">Transcription regulation</keyword>
<dbReference type="InterPro" id="IPR023772">
    <property type="entry name" value="DNA-bd_HTH_TetR-type_CS"/>
</dbReference>
<evidence type="ECO:0000256" key="3">
    <source>
        <dbReference type="ARBA" id="ARBA00023163"/>
    </source>
</evidence>
<evidence type="ECO:0000259" key="5">
    <source>
        <dbReference type="PROSITE" id="PS50977"/>
    </source>
</evidence>
<gene>
    <name evidence="6" type="ORF">AB5J57_34400</name>
</gene>
<evidence type="ECO:0000313" key="6">
    <source>
        <dbReference type="EMBL" id="XDP98674.1"/>
    </source>
</evidence>
<dbReference type="InterPro" id="IPR036271">
    <property type="entry name" value="Tet_transcr_reg_TetR-rel_C_sf"/>
</dbReference>
<organism evidence="6">
    <name type="scientific">Streptomyces sp. R02</name>
    <dbReference type="NCBI Taxonomy" id="3238623"/>
    <lineage>
        <taxon>Bacteria</taxon>
        <taxon>Bacillati</taxon>
        <taxon>Actinomycetota</taxon>
        <taxon>Actinomycetes</taxon>
        <taxon>Kitasatosporales</taxon>
        <taxon>Streptomycetaceae</taxon>
        <taxon>Streptomyces</taxon>
    </lineage>
</organism>
<feature type="domain" description="HTH tetR-type" evidence="5">
    <location>
        <begin position="8"/>
        <end position="68"/>
    </location>
</feature>
<keyword evidence="2 4" id="KW-0238">DNA-binding</keyword>
<evidence type="ECO:0000256" key="2">
    <source>
        <dbReference type="ARBA" id="ARBA00023125"/>
    </source>
</evidence>
<dbReference type="SUPFAM" id="SSF46689">
    <property type="entry name" value="Homeodomain-like"/>
    <property type="match status" value="1"/>
</dbReference>
<keyword evidence="3" id="KW-0804">Transcription</keyword>
<geneLocation type="plasmid" evidence="6">
    <name>unnamed1</name>
</geneLocation>
<dbReference type="InterPro" id="IPR050109">
    <property type="entry name" value="HTH-type_TetR-like_transc_reg"/>
</dbReference>
<dbReference type="PROSITE" id="PS50977">
    <property type="entry name" value="HTH_TETR_2"/>
    <property type="match status" value="1"/>
</dbReference>
<reference evidence="6" key="1">
    <citation type="submission" date="2024-07" db="EMBL/GenBank/DDBJ databases">
        <authorList>
            <person name="Yu S.T."/>
        </authorList>
    </citation>
    <scope>NUCLEOTIDE SEQUENCE</scope>
    <source>
        <strain evidence="6">R02</strain>
        <plasmid evidence="6">unnamed1</plasmid>
    </source>
</reference>
<dbReference type="NCBIfam" id="NF041196">
    <property type="entry name" value="ScbR_bind_reg"/>
    <property type="match status" value="1"/>
</dbReference>
<dbReference type="InterPro" id="IPR001647">
    <property type="entry name" value="HTH_TetR"/>
</dbReference>